<evidence type="ECO:0000313" key="1">
    <source>
        <dbReference type="EMBL" id="KAI7983035.1"/>
    </source>
</evidence>
<gene>
    <name evidence="1" type="ORF">LOK49_LG15G00581</name>
</gene>
<sequence>MGYFVPENNSVIEKKNLKPPTNLSSKLPFLLSWHSLILGLSNFQPRKDILIQ</sequence>
<evidence type="ECO:0000313" key="2">
    <source>
        <dbReference type="Proteomes" id="UP001060215"/>
    </source>
</evidence>
<keyword evidence="2" id="KW-1185">Reference proteome</keyword>
<protein>
    <submittedName>
        <fullName evidence="1">Uncharacterized protein</fullName>
    </submittedName>
</protein>
<accession>A0ACC0F3G6</accession>
<dbReference type="EMBL" id="CM045768">
    <property type="protein sequence ID" value="KAI7983035.1"/>
    <property type="molecule type" value="Genomic_DNA"/>
</dbReference>
<proteinExistence type="predicted"/>
<organism evidence="1 2">
    <name type="scientific">Camellia lanceoleosa</name>
    <dbReference type="NCBI Taxonomy" id="1840588"/>
    <lineage>
        <taxon>Eukaryota</taxon>
        <taxon>Viridiplantae</taxon>
        <taxon>Streptophyta</taxon>
        <taxon>Embryophyta</taxon>
        <taxon>Tracheophyta</taxon>
        <taxon>Spermatophyta</taxon>
        <taxon>Magnoliopsida</taxon>
        <taxon>eudicotyledons</taxon>
        <taxon>Gunneridae</taxon>
        <taxon>Pentapetalae</taxon>
        <taxon>asterids</taxon>
        <taxon>Ericales</taxon>
        <taxon>Theaceae</taxon>
        <taxon>Camellia</taxon>
    </lineage>
</organism>
<dbReference type="Proteomes" id="UP001060215">
    <property type="component" value="Chromosome 11"/>
</dbReference>
<reference evidence="1 2" key="1">
    <citation type="journal article" date="2022" name="Plant J.">
        <title>Chromosome-level genome of Camellia lanceoleosa provides a valuable resource for understanding genome evolution and self-incompatibility.</title>
        <authorList>
            <person name="Gong W."/>
            <person name="Xiao S."/>
            <person name="Wang L."/>
            <person name="Liao Z."/>
            <person name="Chang Y."/>
            <person name="Mo W."/>
            <person name="Hu G."/>
            <person name="Li W."/>
            <person name="Zhao G."/>
            <person name="Zhu H."/>
            <person name="Hu X."/>
            <person name="Ji K."/>
            <person name="Xiang X."/>
            <person name="Song Q."/>
            <person name="Yuan D."/>
            <person name="Jin S."/>
            <person name="Zhang L."/>
        </authorList>
    </citation>
    <scope>NUCLEOTIDE SEQUENCE [LARGE SCALE GENOMIC DNA]</scope>
    <source>
        <strain evidence="1">SQ_2022a</strain>
    </source>
</reference>
<comment type="caution">
    <text evidence="1">The sequence shown here is derived from an EMBL/GenBank/DDBJ whole genome shotgun (WGS) entry which is preliminary data.</text>
</comment>
<name>A0ACC0F3G6_9ERIC</name>